<dbReference type="Gene3D" id="1.10.10.60">
    <property type="entry name" value="Homeodomain-like"/>
    <property type="match status" value="1"/>
</dbReference>
<dbReference type="PROSITE" id="PS50977">
    <property type="entry name" value="HTH_TETR_2"/>
    <property type="match status" value="1"/>
</dbReference>
<dbReference type="InterPro" id="IPR041490">
    <property type="entry name" value="KstR2_TetR_C"/>
</dbReference>
<dbReference type="InterPro" id="IPR036271">
    <property type="entry name" value="Tet_transcr_reg_TetR-rel_C_sf"/>
</dbReference>
<dbReference type="OrthoDB" id="2356263at2"/>
<name>A0A081R9C8_SPHCR</name>
<keyword evidence="2 4" id="KW-0238">DNA-binding</keyword>
<feature type="domain" description="HTH tetR-type" evidence="5">
    <location>
        <begin position="35"/>
        <end position="95"/>
    </location>
</feature>
<keyword evidence="3" id="KW-0804">Transcription</keyword>
<dbReference type="Pfam" id="PF17932">
    <property type="entry name" value="TetR_C_24"/>
    <property type="match status" value="1"/>
</dbReference>
<dbReference type="RefSeq" id="WP_082808005.1">
    <property type="nucleotide sequence ID" value="NZ_JFHR01000063.1"/>
</dbReference>
<dbReference type="SUPFAM" id="SSF46689">
    <property type="entry name" value="Homeodomain-like"/>
    <property type="match status" value="1"/>
</dbReference>
<comment type="caution">
    <text evidence="6">The sequence shown here is derived from an EMBL/GenBank/DDBJ whole genome shotgun (WGS) entry which is preliminary data.</text>
</comment>
<evidence type="ECO:0000259" key="5">
    <source>
        <dbReference type="PROSITE" id="PS50977"/>
    </source>
</evidence>
<evidence type="ECO:0000313" key="6">
    <source>
        <dbReference type="EMBL" id="KEQ51801.1"/>
    </source>
</evidence>
<dbReference type="Pfam" id="PF00440">
    <property type="entry name" value="TetR_N"/>
    <property type="match status" value="1"/>
</dbReference>
<dbReference type="InterPro" id="IPR001647">
    <property type="entry name" value="HTH_TetR"/>
</dbReference>
<dbReference type="Gene3D" id="1.10.357.10">
    <property type="entry name" value="Tetracycline Repressor, domain 2"/>
    <property type="match status" value="1"/>
</dbReference>
<evidence type="ECO:0000256" key="1">
    <source>
        <dbReference type="ARBA" id="ARBA00023015"/>
    </source>
</evidence>
<dbReference type="AlphaFoldDB" id="A0A081R9C8"/>
<dbReference type="eggNOG" id="COG1309">
    <property type="taxonomic scope" value="Bacteria"/>
</dbReference>
<dbReference type="Proteomes" id="UP000028411">
    <property type="component" value="Unassembled WGS sequence"/>
</dbReference>
<gene>
    <name evidence="6" type="ORF">BV95_03937</name>
</gene>
<dbReference type="InterPro" id="IPR050109">
    <property type="entry name" value="HTH-type_TetR-like_transc_reg"/>
</dbReference>
<sequence length="253" mass="28496">MTKKKAATDVALARTTEVARVTDDGADRATRQRGALVRKAMLKAAAQLFAERGFGGTNLRDLADVLGISRPGLYYHFPNKEKILEALIEEVTLSSASRLADIAQQADRDPEESLRLVMRTVTEWVLENPVLFRVLDRSEGDMPEELKQRHAVSKRVILDYFTNIIKRGIAIGKFRPVDPHVAALSIIGMRNWAAWWFNPDGRIPLNDVADTVADMAVRSLLRADAHRTRSDRIEDVLRILKEDVAHLDHIVRD</sequence>
<organism evidence="6 7">
    <name type="scientific">Sphingobium chlorophenolicum</name>
    <dbReference type="NCBI Taxonomy" id="46429"/>
    <lineage>
        <taxon>Bacteria</taxon>
        <taxon>Pseudomonadati</taxon>
        <taxon>Pseudomonadota</taxon>
        <taxon>Alphaproteobacteria</taxon>
        <taxon>Sphingomonadales</taxon>
        <taxon>Sphingomonadaceae</taxon>
        <taxon>Sphingobium</taxon>
    </lineage>
</organism>
<proteinExistence type="predicted"/>
<dbReference type="PANTHER" id="PTHR30055">
    <property type="entry name" value="HTH-TYPE TRANSCRIPTIONAL REGULATOR RUTR"/>
    <property type="match status" value="1"/>
</dbReference>
<dbReference type="PATRIC" id="fig|46429.4.peg.3927"/>
<dbReference type="GO" id="GO:0000976">
    <property type="term" value="F:transcription cis-regulatory region binding"/>
    <property type="evidence" value="ECO:0007669"/>
    <property type="project" value="TreeGrafter"/>
</dbReference>
<evidence type="ECO:0000256" key="3">
    <source>
        <dbReference type="ARBA" id="ARBA00023163"/>
    </source>
</evidence>
<evidence type="ECO:0000256" key="2">
    <source>
        <dbReference type="ARBA" id="ARBA00023125"/>
    </source>
</evidence>
<dbReference type="GO" id="GO:0003700">
    <property type="term" value="F:DNA-binding transcription factor activity"/>
    <property type="evidence" value="ECO:0007669"/>
    <property type="project" value="TreeGrafter"/>
</dbReference>
<evidence type="ECO:0000256" key="4">
    <source>
        <dbReference type="PROSITE-ProRule" id="PRU00335"/>
    </source>
</evidence>
<evidence type="ECO:0000313" key="7">
    <source>
        <dbReference type="Proteomes" id="UP000028411"/>
    </source>
</evidence>
<dbReference type="InterPro" id="IPR009057">
    <property type="entry name" value="Homeodomain-like_sf"/>
</dbReference>
<feature type="DNA-binding region" description="H-T-H motif" evidence="4">
    <location>
        <begin position="58"/>
        <end position="77"/>
    </location>
</feature>
<dbReference type="EMBL" id="JFHR01000063">
    <property type="protein sequence ID" value="KEQ51801.1"/>
    <property type="molecule type" value="Genomic_DNA"/>
</dbReference>
<protein>
    <submittedName>
        <fullName evidence="6">Transcriptional regulator, TetR family</fullName>
    </submittedName>
</protein>
<keyword evidence="1" id="KW-0805">Transcription regulation</keyword>
<dbReference type="PRINTS" id="PR00455">
    <property type="entry name" value="HTHTETR"/>
</dbReference>
<reference evidence="6 7" key="1">
    <citation type="submission" date="2014-02" db="EMBL/GenBank/DDBJ databases">
        <title>Whole genome sequence of Sphingobium chlorophenolicum NBRC 16172.</title>
        <authorList>
            <person name="Gan H.M."/>
            <person name="Gan H.Y."/>
            <person name="Chew T.H."/>
            <person name="Savka M.A."/>
        </authorList>
    </citation>
    <scope>NUCLEOTIDE SEQUENCE [LARGE SCALE GENOMIC DNA]</scope>
    <source>
        <strain evidence="6 7">NBRC 16172</strain>
    </source>
</reference>
<dbReference type="PANTHER" id="PTHR30055:SF234">
    <property type="entry name" value="HTH-TYPE TRANSCRIPTIONAL REGULATOR BETI"/>
    <property type="match status" value="1"/>
</dbReference>
<accession>A0A081R9C8</accession>
<dbReference type="SUPFAM" id="SSF48498">
    <property type="entry name" value="Tetracyclin repressor-like, C-terminal domain"/>
    <property type="match status" value="1"/>
</dbReference>